<dbReference type="Pfam" id="PF02518">
    <property type="entry name" value="HATPase_c"/>
    <property type="match status" value="1"/>
</dbReference>
<dbReference type="Gene3D" id="1.10.287.130">
    <property type="match status" value="1"/>
</dbReference>
<name>A0A2N7WKT1_9BURK</name>
<feature type="transmembrane region" description="Helical" evidence="5">
    <location>
        <begin position="24"/>
        <end position="46"/>
    </location>
</feature>
<dbReference type="SUPFAM" id="SSF55874">
    <property type="entry name" value="ATPase domain of HSP90 chaperone/DNA topoisomerase II/histidine kinase"/>
    <property type="match status" value="1"/>
</dbReference>
<dbReference type="Gene3D" id="3.30.565.10">
    <property type="entry name" value="Histidine kinase-like ATPase, C-terminal domain"/>
    <property type="match status" value="1"/>
</dbReference>
<reference evidence="8 11" key="2">
    <citation type="submission" date="2020-04" db="EMBL/GenBank/DDBJ databases">
        <authorList>
            <person name="De Canck E."/>
        </authorList>
    </citation>
    <scope>NUCLEOTIDE SEQUENCE [LARGE SCALE GENOMIC DNA]</scope>
    <source>
        <strain evidence="8 11">LMG 27174</strain>
    </source>
</reference>
<dbReference type="Proteomes" id="UP000235659">
    <property type="component" value="Unassembled WGS sequence"/>
</dbReference>
<evidence type="ECO:0000256" key="5">
    <source>
        <dbReference type="SAM" id="Phobius"/>
    </source>
</evidence>
<dbReference type="SMART" id="SM00448">
    <property type="entry name" value="REC"/>
    <property type="match status" value="1"/>
</dbReference>
<organism evidence="8 11">
    <name type="scientific">Paraburkholderia rhynchosiae</name>
    <dbReference type="NCBI Taxonomy" id="487049"/>
    <lineage>
        <taxon>Bacteria</taxon>
        <taxon>Pseudomonadati</taxon>
        <taxon>Pseudomonadota</taxon>
        <taxon>Betaproteobacteria</taxon>
        <taxon>Burkholderiales</taxon>
        <taxon>Burkholderiaceae</taxon>
        <taxon>Paraburkholderia</taxon>
    </lineage>
</organism>
<feature type="domain" description="Response regulatory" evidence="7">
    <location>
        <begin position="604"/>
        <end position="717"/>
    </location>
</feature>
<dbReference type="InterPro" id="IPR036890">
    <property type="entry name" value="HATPase_C_sf"/>
</dbReference>
<dbReference type="EC" id="2.7.13.3" evidence="2"/>
<keyword evidence="5" id="KW-0812">Transmembrane</keyword>
<dbReference type="SUPFAM" id="SSF47384">
    <property type="entry name" value="Homodimeric domain of signal transducing histidine kinase"/>
    <property type="match status" value="1"/>
</dbReference>
<gene>
    <name evidence="8" type="primary">rcsC_11</name>
    <name evidence="9" type="ORF">C0Z16_16005</name>
    <name evidence="8" type="ORF">LMG27174_03390</name>
</gene>
<dbReference type="Proteomes" id="UP000494205">
    <property type="component" value="Unassembled WGS sequence"/>
</dbReference>
<dbReference type="PANTHER" id="PTHR43065:SF42">
    <property type="entry name" value="TWO-COMPONENT SENSOR PPRA"/>
    <property type="match status" value="1"/>
</dbReference>
<feature type="domain" description="Histidine kinase" evidence="6">
    <location>
        <begin position="364"/>
        <end position="581"/>
    </location>
</feature>
<dbReference type="InterPro" id="IPR004358">
    <property type="entry name" value="Sig_transdc_His_kin-like_C"/>
</dbReference>
<dbReference type="InterPro" id="IPR003661">
    <property type="entry name" value="HisK_dim/P_dom"/>
</dbReference>
<dbReference type="RefSeq" id="WP_102633103.1">
    <property type="nucleotide sequence ID" value="NZ_CADIJZ010000011.1"/>
</dbReference>
<dbReference type="InterPro" id="IPR003594">
    <property type="entry name" value="HATPase_dom"/>
</dbReference>
<dbReference type="Pfam" id="PF22588">
    <property type="entry name" value="dCache_1_like"/>
    <property type="match status" value="1"/>
</dbReference>
<reference evidence="9 10" key="1">
    <citation type="submission" date="2018-01" db="EMBL/GenBank/DDBJ databases">
        <title>Whole genome analyses suggest that Burkholderia sensu lato contains two further novel genera in the rhizoxinica-symbiotica group Mycetohabitans gen. nov., and Trinickia gen. nov.: implications for the evolution of diazotrophy and nodulation in the Burkholderiaceae.</title>
        <authorList>
            <person name="Estrada-de los Santos P."/>
            <person name="Palmer M."/>
            <person name="Chavez-Ramirez B."/>
            <person name="Beukes C."/>
            <person name="Steenkamp E.T."/>
            <person name="Hirsch A.M."/>
            <person name="Manyaka P."/>
            <person name="Maluk M."/>
            <person name="Lafos M."/>
            <person name="Crook M."/>
            <person name="Gross E."/>
            <person name="Simon M.F."/>
            <person name="Bueno dos Reis Junior F."/>
            <person name="Poole P.S."/>
            <person name="Venter S.N."/>
            <person name="James E.K."/>
        </authorList>
    </citation>
    <scope>NUCLEOTIDE SEQUENCE [LARGE SCALE GENOMIC DNA]</scope>
    <source>
        <strain evidence="9 10">WSM 3937</strain>
    </source>
</reference>
<dbReference type="GO" id="GO:0000155">
    <property type="term" value="F:phosphorelay sensor kinase activity"/>
    <property type="evidence" value="ECO:0007669"/>
    <property type="project" value="InterPro"/>
</dbReference>
<dbReference type="EMBL" id="CADIJZ010000011">
    <property type="protein sequence ID" value="CAB3695437.1"/>
    <property type="molecule type" value="Genomic_DNA"/>
</dbReference>
<proteinExistence type="predicted"/>
<evidence type="ECO:0000256" key="4">
    <source>
        <dbReference type="PROSITE-ProRule" id="PRU00169"/>
    </source>
</evidence>
<dbReference type="InterPro" id="IPR011006">
    <property type="entry name" value="CheY-like_superfamily"/>
</dbReference>
<dbReference type="Gene3D" id="3.30.450.20">
    <property type="entry name" value="PAS domain"/>
    <property type="match status" value="2"/>
</dbReference>
<dbReference type="InterPro" id="IPR005467">
    <property type="entry name" value="His_kinase_dom"/>
</dbReference>
<dbReference type="EMBL" id="PNXY01000010">
    <property type="protein sequence ID" value="PMS29951.1"/>
    <property type="molecule type" value="Genomic_DNA"/>
</dbReference>
<dbReference type="CDD" id="cd12915">
    <property type="entry name" value="PDC2_DGC_like"/>
    <property type="match status" value="1"/>
</dbReference>
<keyword evidence="5" id="KW-1133">Transmembrane helix</keyword>
<comment type="catalytic activity">
    <reaction evidence="1">
        <text>ATP + protein L-histidine = ADP + protein N-phospho-L-histidine.</text>
        <dbReference type="EC" id="2.7.13.3"/>
    </reaction>
</comment>
<dbReference type="CDD" id="cd12914">
    <property type="entry name" value="PDC1_DGC_like"/>
    <property type="match status" value="1"/>
</dbReference>
<evidence type="ECO:0000256" key="3">
    <source>
        <dbReference type="ARBA" id="ARBA00022553"/>
    </source>
</evidence>
<sequence length="717" mass="78939">MQRAERVAVDFLMPSRNFTATRRVLLVVLAVSILFPLACLAGYGYFDYQRRIADSNDVIDRLVRVTEEQAVKVLDLNQQMASRIVEMIGTQSDAQIREREAELHERLREIGGDFPQVASIYLLGVNGDLLVSSRSYPGPRLSIGQREDFVAARAMRPQPYFSLPMLGPLSQTDVFNTTLGRSDVDGRFLGAVSVALRNEYFSRFYRELTNGDPSLALALYRQDGNLMVRYPAWPAGARPAVPDAFAAALRDKQLSGHVRIKSAVDGGERLVAFRRVGDYPVYVSGAYGTGTIVDAWRRHFMVIAALTAVPCVAIWILVLYSLRQLDGERIAWERWQGEVAMRLSAEASSRQLQRMGALGNLVANVAHDFNNLLMVVSANIELARVKRYNNLEKEMHAVQRATATAESLTRRLLSVAKKQPLKQEPIDLKKWMPGAAPLLEAALGDHIELALSIVDDVWQVLADPTDLELAVMNLAVNARDAMPRGGRFVIRCQNNRLVSSDTLLPDGEYVLIACSDDGEGMPETVARRAFEPLFTTKLSGSGAGLGLAQVLSMCEQAGGTAKIDSVPGSGTTVRLYLPRYREHRQARPASAEAAEQPALRHAGMVLLVEDNEDVAAGVAAVLETFGCEVRHEPTADQAFDVLTGGERFELVLSDIQMPGKLNGIDLAERVRSTWPSQKIALMTGYADELERARRLGVAILAKPFNIEELHALVACES</sequence>
<protein>
    <recommendedName>
        <fullName evidence="2">histidine kinase</fullName>
        <ecNumber evidence="2">2.7.13.3</ecNumber>
    </recommendedName>
</protein>
<dbReference type="PROSITE" id="PS50109">
    <property type="entry name" value="HIS_KIN"/>
    <property type="match status" value="1"/>
</dbReference>
<dbReference type="SUPFAM" id="SSF52172">
    <property type="entry name" value="CheY-like"/>
    <property type="match status" value="1"/>
</dbReference>
<feature type="transmembrane region" description="Helical" evidence="5">
    <location>
        <begin position="300"/>
        <end position="322"/>
    </location>
</feature>
<dbReference type="Pfam" id="PF00072">
    <property type="entry name" value="Response_reg"/>
    <property type="match status" value="1"/>
</dbReference>
<accession>A0A2N7WKT1</accession>
<dbReference type="PROSITE" id="PS50110">
    <property type="entry name" value="RESPONSE_REGULATORY"/>
    <property type="match status" value="1"/>
</dbReference>
<dbReference type="Gene3D" id="3.40.50.2300">
    <property type="match status" value="1"/>
</dbReference>
<evidence type="ECO:0000313" key="9">
    <source>
        <dbReference type="EMBL" id="PMS29951.1"/>
    </source>
</evidence>
<feature type="modified residue" description="4-aspartylphosphate" evidence="4">
    <location>
        <position position="654"/>
    </location>
</feature>
<dbReference type="CDD" id="cd00082">
    <property type="entry name" value="HisKA"/>
    <property type="match status" value="1"/>
</dbReference>
<keyword evidence="5" id="KW-0472">Membrane</keyword>
<evidence type="ECO:0000256" key="2">
    <source>
        <dbReference type="ARBA" id="ARBA00012438"/>
    </source>
</evidence>
<dbReference type="InterPro" id="IPR001789">
    <property type="entry name" value="Sig_transdc_resp-reg_receiver"/>
</dbReference>
<keyword evidence="8" id="KW-0808">Transferase</keyword>
<evidence type="ECO:0000259" key="6">
    <source>
        <dbReference type="PROSITE" id="PS50109"/>
    </source>
</evidence>
<dbReference type="SMART" id="SM00387">
    <property type="entry name" value="HATPase_c"/>
    <property type="match status" value="1"/>
</dbReference>
<evidence type="ECO:0000256" key="1">
    <source>
        <dbReference type="ARBA" id="ARBA00000085"/>
    </source>
</evidence>
<evidence type="ECO:0000313" key="8">
    <source>
        <dbReference type="EMBL" id="CAB3695437.1"/>
    </source>
</evidence>
<dbReference type="PANTHER" id="PTHR43065">
    <property type="entry name" value="SENSOR HISTIDINE KINASE"/>
    <property type="match status" value="1"/>
</dbReference>
<keyword evidence="8" id="KW-0418">Kinase</keyword>
<keyword evidence="3 4" id="KW-0597">Phosphoprotein</keyword>
<dbReference type="PRINTS" id="PR00344">
    <property type="entry name" value="BCTRLSENSOR"/>
</dbReference>
<dbReference type="InterPro" id="IPR054327">
    <property type="entry name" value="His-kinase-like_sensor"/>
</dbReference>
<dbReference type="InterPro" id="IPR036097">
    <property type="entry name" value="HisK_dim/P_sf"/>
</dbReference>
<keyword evidence="10" id="KW-1185">Reference proteome</keyword>
<dbReference type="AlphaFoldDB" id="A0A2N7WKT1"/>
<evidence type="ECO:0000313" key="11">
    <source>
        <dbReference type="Proteomes" id="UP000494205"/>
    </source>
</evidence>
<evidence type="ECO:0000313" key="10">
    <source>
        <dbReference type="Proteomes" id="UP000235659"/>
    </source>
</evidence>
<evidence type="ECO:0000259" key="7">
    <source>
        <dbReference type="PROSITE" id="PS50110"/>
    </source>
</evidence>
<dbReference type="OrthoDB" id="5389366at2"/>